<dbReference type="STRING" id="593133.SAMN04488006_0331"/>
<protein>
    <submittedName>
        <fullName evidence="2">Methyltransferase domain-containing protein</fullName>
    </submittedName>
</protein>
<sequence>MNDDFCISEDNSYNFEKHWNNAYLKTPTQSLGWYEENPIQSVDLINECNLSSDALIFNAGAGATTLINKLVAQGYSNIIVNDIAASALTELKNNLTSHKHTKIQFIVDDLTNPTELLNLKNIDLWHDRAVLHFFTDESQQLAYFNLIKKTVKVGGFVILAEFNLDGAKKCCGLNVVNYNVEMFQKGLGKEFQLLKSFNYTYIQPSGNTREYVYSLFKRAA</sequence>
<proteinExistence type="predicted"/>
<dbReference type="Proteomes" id="UP000199312">
    <property type="component" value="Unassembled WGS sequence"/>
</dbReference>
<dbReference type="Pfam" id="PF13847">
    <property type="entry name" value="Methyltransf_31"/>
    <property type="match status" value="1"/>
</dbReference>
<accession>A0A1I6NPR8</accession>
<dbReference type="RefSeq" id="WP_090221843.1">
    <property type="nucleotide sequence ID" value="NZ_FOZP01000001.1"/>
</dbReference>
<evidence type="ECO:0000313" key="3">
    <source>
        <dbReference type="Proteomes" id="UP000199312"/>
    </source>
</evidence>
<dbReference type="Gene3D" id="3.40.50.150">
    <property type="entry name" value="Vaccinia Virus protein VP39"/>
    <property type="match status" value="1"/>
</dbReference>
<evidence type="ECO:0000259" key="1">
    <source>
        <dbReference type="Pfam" id="PF13847"/>
    </source>
</evidence>
<keyword evidence="3" id="KW-1185">Reference proteome</keyword>
<dbReference type="InterPro" id="IPR029063">
    <property type="entry name" value="SAM-dependent_MTases_sf"/>
</dbReference>
<keyword evidence="2" id="KW-0489">Methyltransferase</keyword>
<dbReference type="EMBL" id="FOZP01000001">
    <property type="protein sequence ID" value="SFS29871.1"/>
    <property type="molecule type" value="Genomic_DNA"/>
</dbReference>
<keyword evidence="2" id="KW-0808">Transferase</keyword>
<dbReference type="OrthoDB" id="9788660at2"/>
<evidence type="ECO:0000313" key="2">
    <source>
        <dbReference type="EMBL" id="SFS29871.1"/>
    </source>
</evidence>
<dbReference type="AlphaFoldDB" id="A0A1I6NPR8"/>
<reference evidence="3" key="1">
    <citation type="submission" date="2016-10" db="EMBL/GenBank/DDBJ databases">
        <authorList>
            <person name="Varghese N."/>
            <person name="Submissions S."/>
        </authorList>
    </citation>
    <scope>NUCLEOTIDE SEQUENCE [LARGE SCALE GENOMIC DNA]</scope>
    <source>
        <strain evidence="3">DSM 24450</strain>
    </source>
</reference>
<name>A0A1I6NPR8_9FLAO</name>
<dbReference type="GO" id="GO:0008168">
    <property type="term" value="F:methyltransferase activity"/>
    <property type="evidence" value="ECO:0007669"/>
    <property type="project" value="UniProtKB-KW"/>
</dbReference>
<feature type="domain" description="Methyltransferase" evidence="1">
    <location>
        <begin position="58"/>
        <end position="163"/>
    </location>
</feature>
<dbReference type="GO" id="GO:0032259">
    <property type="term" value="P:methylation"/>
    <property type="evidence" value="ECO:0007669"/>
    <property type="project" value="UniProtKB-KW"/>
</dbReference>
<dbReference type="SUPFAM" id="SSF53335">
    <property type="entry name" value="S-adenosyl-L-methionine-dependent methyltransferases"/>
    <property type="match status" value="1"/>
</dbReference>
<dbReference type="InterPro" id="IPR025714">
    <property type="entry name" value="Methyltranfer_dom"/>
</dbReference>
<organism evidence="2 3">
    <name type="scientific">Lutibacter maritimus</name>
    <dbReference type="NCBI Taxonomy" id="593133"/>
    <lineage>
        <taxon>Bacteria</taxon>
        <taxon>Pseudomonadati</taxon>
        <taxon>Bacteroidota</taxon>
        <taxon>Flavobacteriia</taxon>
        <taxon>Flavobacteriales</taxon>
        <taxon>Flavobacteriaceae</taxon>
        <taxon>Lutibacter</taxon>
    </lineage>
</organism>
<gene>
    <name evidence="2" type="ORF">SAMN04488006_0331</name>
</gene>